<comment type="caution">
    <text evidence="2">The sequence shown here is derived from an EMBL/GenBank/DDBJ whole genome shotgun (WGS) entry which is preliminary data.</text>
</comment>
<dbReference type="Proteomes" id="UP000766486">
    <property type="component" value="Unassembled WGS sequence"/>
</dbReference>
<feature type="region of interest" description="Disordered" evidence="1">
    <location>
        <begin position="18"/>
        <end position="41"/>
    </location>
</feature>
<dbReference type="EMBL" id="CABFNS010000806">
    <property type="protein sequence ID" value="VUC29600.1"/>
    <property type="molecule type" value="Genomic_DNA"/>
</dbReference>
<evidence type="ECO:0000256" key="1">
    <source>
        <dbReference type="SAM" id="MobiDB-lite"/>
    </source>
</evidence>
<keyword evidence="3" id="KW-1185">Reference proteome</keyword>
<organism evidence="2 3">
    <name type="scientific">Bionectria ochroleuca</name>
    <name type="common">Gliocladium roseum</name>
    <dbReference type="NCBI Taxonomy" id="29856"/>
    <lineage>
        <taxon>Eukaryota</taxon>
        <taxon>Fungi</taxon>
        <taxon>Dikarya</taxon>
        <taxon>Ascomycota</taxon>
        <taxon>Pezizomycotina</taxon>
        <taxon>Sordariomycetes</taxon>
        <taxon>Hypocreomycetidae</taxon>
        <taxon>Hypocreales</taxon>
        <taxon>Bionectriaceae</taxon>
        <taxon>Clonostachys</taxon>
    </lineage>
</organism>
<reference evidence="2 3" key="1">
    <citation type="submission" date="2019-06" db="EMBL/GenBank/DDBJ databases">
        <authorList>
            <person name="Broberg M."/>
        </authorList>
    </citation>
    <scope>NUCLEOTIDE SEQUENCE [LARGE SCALE GENOMIC DNA]</scope>
</reference>
<protein>
    <submittedName>
        <fullName evidence="2">Uncharacterized protein</fullName>
    </submittedName>
</protein>
<sequence>MVPIHYYCALCGAPAFQPQWDPENDDVDEGKPPRYSKDILSGPQDPELGWLSYVKIIEEVSSQSSGSISLTLPQLPPSGEASHSGAAEPLNDQAGDIDADGISWKDYDGHSWLWDPPGGPVDDSYPWPVPVHPGCVEILCRYLEIPTSQLNKRSFFDVLKTFGDEPCGIHLNIDYGDIESGMGDVWCRYGGEEYFLFNPVQVTGLKELYENPPRYDGSITQTR</sequence>
<proteinExistence type="predicted"/>
<evidence type="ECO:0000313" key="3">
    <source>
        <dbReference type="Proteomes" id="UP000766486"/>
    </source>
</evidence>
<evidence type="ECO:0000313" key="2">
    <source>
        <dbReference type="EMBL" id="VUC29600.1"/>
    </source>
</evidence>
<gene>
    <name evidence="2" type="ORF">CLO192961_LOCUS262190</name>
</gene>
<feature type="region of interest" description="Disordered" evidence="1">
    <location>
        <begin position="67"/>
        <end position="95"/>
    </location>
</feature>
<name>A0ABY6UFR0_BIOOC</name>
<accession>A0ABY6UFR0</accession>